<evidence type="ECO:0000313" key="3">
    <source>
        <dbReference type="Proteomes" id="UP001155027"/>
    </source>
</evidence>
<protein>
    <submittedName>
        <fullName evidence="1">Uncharacterized protein</fullName>
    </submittedName>
</protein>
<accession>A0A9X2TDB3</accession>
<dbReference type="Proteomes" id="UP001155027">
    <property type="component" value="Unassembled WGS sequence"/>
</dbReference>
<reference evidence="1" key="1">
    <citation type="submission" date="2022-08" db="EMBL/GenBank/DDBJ databases">
        <title>Genomic Encyclopedia of Type Strains, Phase V (KMG-V): Genome sequencing to study the core and pangenomes of soil and plant-associated prokaryotes.</title>
        <authorList>
            <person name="Whitman W."/>
        </authorList>
    </citation>
    <scope>NUCLEOTIDE SEQUENCE</scope>
    <source>
        <strain evidence="1">0</strain>
        <strain evidence="2">SP3002</strain>
    </source>
</reference>
<dbReference type="Proteomes" id="UP001155110">
    <property type="component" value="Unassembled WGS sequence"/>
</dbReference>
<sequence>MTTTNDSTGGSSTETQPEEEIKAIVRGVQEDHEVLVWQGYRKHGPSDLEALIRHAESGIESAAEETENALRQGDLDRAREAARRLGQHQIRRTVAKRQLSWRARYLEAPPEWGGEQFVPPLLEEELADDQVRSAEKRLDIRAEFKKLISSGHSKSEAYDQLEARYPAETQASLQEIRDGLSGA</sequence>
<dbReference type="RefSeq" id="WP_118827703.1">
    <property type="nucleotide sequence ID" value="NZ_CALTSG010000035.1"/>
</dbReference>
<comment type="caution">
    <text evidence="1">The sequence shown here is derived from an EMBL/GenBank/DDBJ whole genome shotgun (WGS) entry which is preliminary data.</text>
</comment>
<organism evidence="1 3">
    <name type="scientific">Salinibacter ruber</name>
    <dbReference type="NCBI Taxonomy" id="146919"/>
    <lineage>
        <taxon>Bacteria</taxon>
        <taxon>Pseudomonadati</taxon>
        <taxon>Rhodothermota</taxon>
        <taxon>Rhodothermia</taxon>
        <taxon>Rhodothermales</taxon>
        <taxon>Salinibacteraceae</taxon>
        <taxon>Salinibacter</taxon>
    </lineage>
</organism>
<name>A0A9X2TDB3_9BACT</name>
<dbReference type="AlphaFoldDB" id="A0A9X2TDB3"/>
<dbReference type="EMBL" id="JANUAU010000016">
    <property type="protein sequence ID" value="MCS3679290.1"/>
    <property type="molecule type" value="Genomic_DNA"/>
</dbReference>
<evidence type="ECO:0000313" key="2">
    <source>
        <dbReference type="EMBL" id="MCS4159554.1"/>
    </source>
</evidence>
<gene>
    <name evidence="1" type="ORF">GGP71_003240</name>
    <name evidence="2" type="ORF">GGP99_003547</name>
</gene>
<evidence type="ECO:0000313" key="1">
    <source>
        <dbReference type="EMBL" id="MCS3679290.1"/>
    </source>
</evidence>
<dbReference type="EMBL" id="JANTZM010000041">
    <property type="protein sequence ID" value="MCS4159554.1"/>
    <property type="molecule type" value="Genomic_DNA"/>
</dbReference>
<proteinExistence type="predicted"/>